<keyword evidence="6 9" id="KW-1133">Transmembrane helix</keyword>
<evidence type="ECO:0000256" key="5">
    <source>
        <dbReference type="ARBA" id="ARBA00022692"/>
    </source>
</evidence>
<evidence type="ECO:0000256" key="6">
    <source>
        <dbReference type="ARBA" id="ARBA00022989"/>
    </source>
</evidence>
<dbReference type="PANTHER" id="PTHR33529:SF2">
    <property type="entry name" value="LIPOPOLYSACCHARIDE EXPORT SYSTEM PERMEASE PROTEIN LPTG"/>
    <property type="match status" value="1"/>
</dbReference>
<dbReference type="GO" id="GO:0015920">
    <property type="term" value="P:lipopolysaccharide transport"/>
    <property type="evidence" value="ECO:0007669"/>
    <property type="project" value="TreeGrafter"/>
</dbReference>
<feature type="transmembrane region" description="Helical" evidence="9">
    <location>
        <begin position="12"/>
        <end position="37"/>
    </location>
</feature>
<dbReference type="InterPro" id="IPR030923">
    <property type="entry name" value="LptG"/>
</dbReference>
<evidence type="ECO:0000256" key="1">
    <source>
        <dbReference type="ARBA" id="ARBA00002265"/>
    </source>
</evidence>
<keyword evidence="4" id="KW-1003">Cell membrane</keyword>
<organism evidence="10 11">
    <name type="scientific">Vreelandella songnenensis</name>
    <dbReference type="NCBI Taxonomy" id="1176243"/>
    <lineage>
        <taxon>Bacteria</taxon>
        <taxon>Pseudomonadati</taxon>
        <taxon>Pseudomonadota</taxon>
        <taxon>Gammaproteobacteria</taxon>
        <taxon>Oceanospirillales</taxon>
        <taxon>Halomonadaceae</taxon>
        <taxon>Vreelandella</taxon>
    </lineage>
</organism>
<comment type="subcellular location">
    <subcellularLocation>
        <location evidence="2">Cell membrane</location>
        <topology evidence="2">Multi-pass membrane protein</topology>
    </subcellularLocation>
</comment>
<accession>A0A2T0UYS0</accession>
<evidence type="ECO:0000256" key="4">
    <source>
        <dbReference type="ARBA" id="ARBA00022475"/>
    </source>
</evidence>
<name>A0A2T0UYS0_9GAMM</name>
<keyword evidence="7 9" id="KW-0472">Membrane</keyword>
<feature type="transmembrane region" description="Helical" evidence="9">
    <location>
        <begin position="328"/>
        <end position="352"/>
    </location>
</feature>
<evidence type="ECO:0000256" key="7">
    <source>
        <dbReference type="ARBA" id="ARBA00023136"/>
    </source>
</evidence>
<dbReference type="GO" id="GO:0043190">
    <property type="term" value="C:ATP-binding cassette (ABC) transporter complex"/>
    <property type="evidence" value="ECO:0007669"/>
    <property type="project" value="InterPro"/>
</dbReference>
<feature type="transmembrane region" description="Helical" evidence="9">
    <location>
        <begin position="275"/>
        <end position="293"/>
    </location>
</feature>
<dbReference type="Proteomes" id="UP000237647">
    <property type="component" value="Unassembled WGS sequence"/>
</dbReference>
<evidence type="ECO:0000256" key="8">
    <source>
        <dbReference type="ARBA" id="ARBA00026081"/>
    </source>
</evidence>
<dbReference type="EMBL" id="PVTK01000009">
    <property type="protein sequence ID" value="PRY63034.1"/>
    <property type="molecule type" value="Genomic_DNA"/>
</dbReference>
<comment type="similarity">
    <text evidence="3">Belongs to the LptF/LptG family.</text>
</comment>
<feature type="transmembrane region" description="Helical" evidence="9">
    <location>
        <begin position="64"/>
        <end position="81"/>
    </location>
</feature>
<dbReference type="OrthoDB" id="9776227at2"/>
<proteinExistence type="inferred from homology"/>
<keyword evidence="11" id="KW-1185">Reference proteome</keyword>
<keyword evidence="5 9" id="KW-0812">Transmembrane</keyword>
<feature type="transmembrane region" description="Helical" evidence="9">
    <location>
        <begin position="102"/>
        <end position="121"/>
    </location>
</feature>
<sequence>MLTLADRLDRYIARNVLGAIIVVQFVLLGLDITIAYIGELSHVEENYSALDVLFYLLMRTPWRFYQYAPVAVLIGALIGLGSMASSNELTVMRAAGRSLARIVWGVMKPVLVVVVAVLLVAEFVSPRTEQFAEAWRLEQRQGENAQPASRSGWQFEGDSVYRFGAIRADDVVLDLTRYRFDERRLVEATHASRAHWEEGAWRLENITTTRIYDDYTESDTQESAFWETHITPTQLERLLRDIESQAPSELWAYANYLQAQGLQADRPLLYFWQKMLMPLTMGSLVLIAASFVFGPLRTVAAGTRVFYGVVTGLSFKYIQDLLAPASTIFGFSPIWAVLVPTLVCAGVGIMFLRRNG</sequence>
<comment type="function">
    <text evidence="1">Part of the ABC transporter complex LptBFG involved in the translocation of lipopolysaccharide (LPS) from the inner membrane to the outer membrane.</text>
</comment>
<evidence type="ECO:0000256" key="9">
    <source>
        <dbReference type="SAM" id="Phobius"/>
    </source>
</evidence>
<comment type="caution">
    <text evidence="10">The sequence shown here is derived from an EMBL/GenBank/DDBJ whole genome shotgun (WGS) entry which is preliminary data.</text>
</comment>
<dbReference type="GO" id="GO:0055085">
    <property type="term" value="P:transmembrane transport"/>
    <property type="evidence" value="ECO:0007669"/>
    <property type="project" value="InterPro"/>
</dbReference>
<gene>
    <name evidence="10" type="ORF">B0H98_10938</name>
</gene>
<evidence type="ECO:0000256" key="2">
    <source>
        <dbReference type="ARBA" id="ARBA00004651"/>
    </source>
</evidence>
<protein>
    <submittedName>
        <fullName evidence="10">Lipopolysaccharide export system permease protein</fullName>
    </submittedName>
</protein>
<evidence type="ECO:0000313" key="10">
    <source>
        <dbReference type="EMBL" id="PRY63034.1"/>
    </source>
</evidence>
<evidence type="ECO:0000313" key="11">
    <source>
        <dbReference type="Proteomes" id="UP000237647"/>
    </source>
</evidence>
<dbReference type="PANTHER" id="PTHR33529">
    <property type="entry name" value="SLR0882 PROTEIN-RELATED"/>
    <property type="match status" value="1"/>
</dbReference>
<reference evidence="10 11" key="1">
    <citation type="submission" date="2018-03" db="EMBL/GenBank/DDBJ databases">
        <title>Genomic Encyclopedia of Type Strains, Phase III (KMG-III): the genomes of soil and plant-associated and newly described type strains.</title>
        <authorList>
            <person name="Whitman W."/>
        </authorList>
    </citation>
    <scope>NUCLEOTIDE SEQUENCE [LARGE SCALE GENOMIC DNA]</scope>
    <source>
        <strain evidence="10 11">CGMCC 1.12152</strain>
    </source>
</reference>
<dbReference type="InterPro" id="IPR005495">
    <property type="entry name" value="LptG/LptF_permease"/>
</dbReference>
<comment type="subunit">
    <text evidence="8">Component of the lipopolysaccharide transport and assembly complex. The LptBFG transporter is composed of two ATP-binding proteins (LptB) and two transmembrane proteins (LptF and LptG).</text>
</comment>
<feature type="transmembrane region" description="Helical" evidence="9">
    <location>
        <begin position="305"/>
        <end position="322"/>
    </location>
</feature>
<dbReference type="RefSeq" id="WP_106375690.1">
    <property type="nucleotide sequence ID" value="NZ_PVTK01000009.1"/>
</dbReference>
<evidence type="ECO:0000256" key="3">
    <source>
        <dbReference type="ARBA" id="ARBA00007725"/>
    </source>
</evidence>
<dbReference type="Pfam" id="PF03739">
    <property type="entry name" value="LptF_LptG"/>
    <property type="match status" value="1"/>
</dbReference>
<dbReference type="NCBIfam" id="TIGR04408">
    <property type="entry name" value="LptG_lptG"/>
    <property type="match status" value="1"/>
</dbReference>
<dbReference type="AlphaFoldDB" id="A0A2T0UYS0"/>